<feature type="compositionally biased region" description="Acidic residues" evidence="1">
    <location>
        <begin position="580"/>
        <end position="592"/>
    </location>
</feature>
<evidence type="ECO:0000256" key="1">
    <source>
        <dbReference type="SAM" id="MobiDB-lite"/>
    </source>
</evidence>
<feature type="non-terminal residue" evidence="2">
    <location>
        <position position="1009"/>
    </location>
</feature>
<feature type="compositionally biased region" description="Low complexity" evidence="1">
    <location>
        <begin position="755"/>
        <end position="764"/>
    </location>
</feature>
<dbReference type="Proteomes" id="UP001194696">
    <property type="component" value="Unassembled WGS sequence"/>
</dbReference>
<feature type="compositionally biased region" description="Acidic residues" evidence="1">
    <location>
        <begin position="911"/>
        <end position="935"/>
    </location>
</feature>
<accession>A0ABQ7JLU5</accession>
<gene>
    <name evidence="2" type="ORF">BGZ96_001693</name>
</gene>
<dbReference type="Gene3D" id="1.20.120.430">
    <property type="entry name" value="tRNA modification GTPase MnmE domain 2"/>
    <property type="match status" value="1"/>
</dbReference>
<dbReference type="SUPFAM" id="SSF52540">
    <property type="entry name" value="P-loop containing nucleoside triphosphate hydrolases"/>
    <property type="match status" value="1"/>
</dbReference>
<comment type="caution">
    <text evidence="2">The sequence shown here is derived from an EMBL/GenBank/DDBJ whole genome shotgun (WGS) entry which is preliminary data.</text>
</comment>
<dbReference type="InterPro" id="IPR027417">
    <property type="entry name" value="P-loop_NTPase"/>
</dbReference>
<feature type="compositionally biased region" description="Polar residues" evidence="1">
    <location>
        <begin position="465"/>
        <end position="478"/>
    </location>
</feature>
<feature type="compositionally biased region" description="Polar residues" evidence="1">
    <location>
        <begin position="494"/>
        <end position="503"/>
    </location>
</feature>
<feature type="region of interest" description="Disordered" evidence="1">
    <location>
        <begin position="724"/>
        <end position="766"/>
    </location>
</feature>
<feature type="compositionally biased region" description="Basic and acidic residues" evidence="1">
    <location>
        <begin position="889"/>
        <end position="906"/>
    </location>
</feature>
<feature type="region of interest" description="Disordered" evidence="1">
    <location>
        <begin position="875"/>
        <end position="945"/>
    </location>
</feature>
<feature type="compositionally biased region" description="Polar residues" evidence="1">
    <location>
        <begin position="875"/>
        <end position="888"/>
    </location>
</feature>
<dbReference type="Gene3D" id="3.40.50.300">
    <property type="entry name" value="P-loop containing nucleotide triphosphate hydrolases"/>
    <property type="match status" value="2"/>
</dbReference>
<evidence type="ECO:0008006" key="4">
    <source>
        <dbReference type="Google" id="ProtNLM"/>
    </source>
</evidence>
<evidence type="ECO:0000313" key="3">
    <source>
        <dbReference type="Proteomes" id="UP001194696"/>
    </source>
</evidence>
<proteinExistence type="predicted"/>
<dbReference type="EMBL" id="JAAAIM010001290">
    <property type="protein sequence ID" value="KAG0280082.1"/>
    <property type="molecule type" value="Genomic_DNA"/>
</dbReference>
<sequence length="1009" mass="112261">MPDPMDLAKSPSRKLQIVIEKKLHSLKNYRLEEQYRRLGNLHSAYIPIQAKPNLEEVDQNSTDLMDQALDFLHSDRQVFLVLGDSGSGKSSFSWHLESELLKSYCKGGRIPLYINLPDIKKPGKELVKKYLKFRGFDKSHIQEMKEHRQFVLICDGYDEARLTRNLYSSNDFNKPGQWKVKIIINCRCNYLRAGYEVDFIPPAVDRYNTIESSLFQQAVIVPFSDDDVKAFIDNTPREPISSVQRRIWSSRDYLDKIAEIPDLMGLLKNPFLLSISLEFLPSVIEEASGIPKFTRLILFDKIIRRWIQINEIRLSNIEWDSDFYAVFLDFREQDFAANVMTYLKKLAFAIFINQAGRPIVRYIHKKHQTTWKMEFFSPMPHATVMREASPLTSAGARHRFIHHSLLDYFHSLQYFDPNSLGKTLGLNNNSDSSNGNGGSGHGNNRTPDGNGGGHGNSNDGHDARLNNQEESQEPNDSSFGGGAYSAFDMCGRRSGNNQSTSREGNGENDDQSEDKRGNSEEANGTNGRSPGSPDDSNGSSDGESDDDSGSTEQSSQGSDNVSRGDSFDGSDTTEVRSDATETDSDDSDDDSEGGYPTATRNSIYASTSADPFDRCNLFNEPSTLQFLVERLQDSNDFKDQLLSRIEHSKAEVNASVAAANAITILIKAGITLLEEDLAGVRVPGWYLAERRERSTHSPELDSDVTGWHLAMALSGHRYLSGTLDMNRPSERVSDRTKLPQQDFRKSSDTHPDPAIISTSPPTSSQNLLGRTLMSLQLQDQHFDIDFSDEPSGCGGVTNDDSSLYSSHLGSTQATPILRLLSFREKLYSKLRYKTKNRQKSFNSESSDMAGSLGSTQATPIFFPLGFMEELTSTLRGKTTNRQKSFNSESSDRAGSETETESERDSNSDSSTDSESESEQESEPECEFESEYESATEVEPISPSTGRIKQRAKAAVKNVQKQSIFAGVTTVVLIGNRGVGKSTLLNVLGGTFESGFAMVDGLTQDVTTAD</sequence>
<feature type="region of interest" description="Disordered" evidence="1">
    <location>
        <begin position="426"/>
        <end position="602"/>
    </location>
</feature>
<protein>
    <recommendedName>
        <fullName evidence="4">NACHT domain-containing protein</fullName>
    </recommendedName>
</protein>
<feature type="compositionally biased region" description="Low complexity" evidence="1">
    <location>
        <begin position="529"/>
        <end position="541"/>
    </location>
</feature>
<organism evidence="2 3">
    <name type="scientific">Linnemannia gamsii</name>
    <dbReference type="NCBI Taxonomy" id="64522"/>
    <lineage>
        <taxon>Eukaryota</taxon>
        <taxon>Fungi</taxon>
        <taxon>Fungi incertae sedis</taxon>
        <taxon>Mucoromycota</taxon>
        <taxon>Mortierellomycotina</taxon>
        <taxon>Mortierellomycetes</taxon>
        <taxon>Mortierellales</taxon>
        <taxon>Mortierellaceae</taxon>
        <taxon>Linnemannia</taxon>
    </lineage>
</organism>
<feature type="compositionally biased region" description="Basic and acidic residues" evidence="1">
    <location>
        <begin position="727"/>
        <end position="751"/>
    </location>
</feature>
<keyword evidence="3" id="KW-1185">Reference proteome</keyword>
<reference evidence="2 3" key="1">
    <citation type="journal article" date="2020" name="Fungal Divers.">
        <title>Resolving the Mortierellaceae phylogeny through synthesis of multi-gene phylogenetics and phylogenomics.</title>
        <authorList>
            <person name="Vandepol N."/>
            <person name="Liber J."/>
            <person name="Desiro A."/>
            <person name="Na H."/>
            <person name="Kennedy M."/>
            <person name="Barry K."/>
            <person name="Grigoriev I.V."/>
            <person name="Miller A.N."/>
            <person name="O'Donnell K."/>
            <person name="Stajich J.E."/>
            <person name="Bonito G."/>
        </authorList>
    </citation>
    <scope>NUCLEOTIDE SEQUENCE [LARGE SCALE GENOMIC DNA]</scope>
    <source>
        <strain evidence="2 3">AD045</strain>
    </source>
</reference>
<evidence type="ECO:0000313" key="2">
    <source>
        <dbReference type="EMBL" id="KAG0280082.1"/>
    </source>
</evidence>
<dbReference type="InterPro" id="IPR027368">
    <property type="entry name" value="MnmE_dom2"/>
</dbReference>
<feature type="compositionally biased region" description="Low complexity" evidence="1">
    <location>
        <begin position="550"/>
        <end position="559"/>
    </location>
</feature>
<name>A0ABQ7JLU5_9FUNG</name>